<keyword evidence="5 7" id="KW-1133">Transmembrane helix</keyword>
<evidence type="ECO:0000256" key="1">
    <source>
        <dbReference type="ARBA" id="ARBA00004651"/>
    </source>
</evidence>
<dbReference type="Gene3D" id="1.10.3720.10">
    <property type="entry name" value="MetI-like"/>
    <property type="match status" value="1"/>
</dbReference>
<evidence type="ECO:0000256" key="5">
    <source>
        <dbReference type="ARBA" id="ARBA00022989"/>
    </source>
</evidence>
<dbReference type="Proteomes" id="UP001519887">
    <property type="component" value="Unassembled WGS sequence"/>
</dbReference>
<comment type="caution">
    <text evidence="9">The sequence shown here is derived from an EMBL/GenBank/DDBJ whole genome shotgun (WGS) entry which is preliminary data.</text>
</comment>
<keyword evidence="4 7" id="KW-0812">Transmembrane</keyword>
<protein>
    <submittedName>
        <fullName evidence="9">ABC transporter permease subunit</fullName>
    </submittedName>
</protein>
<feature type="domain" description="ABC transmembrane type-1" evidence="8">
    <location>
        <begin position="71"/>
        <end position="262"/>
    </location>
</feature>
<proteinExistence type="inferred from homology"/>
<dbReference type="InterPro" id="IPR035906">
    <property type="entry name" value="MetI-like_sf"/>
</dbReference>
<comment type="similarity">
    <text evidence="7">Belongs to the binding-protein-dependent transport system permease family.</text>
</comment>
<gene>
    <name evidence="9" type="ORF">K0U00_06360</name>
</gene>
<dbReference type="RefSeq" id="WP_210047196.1">
    <property type="nucleotide sequence ID" value="NZ_JBHLVU010000035.1"/>
</dbReference>
<dbReference type="InterPro" id="IPR000515">
    <property type="entry name" value="MetI-like"/>
</dbReference>
<dbReference type="PROSITE" id="PS50928">
    <property type="entry name" value="ABC_TM1"/>
    <property type="match status" value="1"/>
</dbReference>
<dbReference type="PANTHER" id="PTHR43744">
    <property type="entry name" value="ABC TRANSPORTER PERMEASE PROTEIN MG189-RELATED-RELATED"/>
    <property type="match status" value="1"/>
</dbReference>
<keyword evidence="2 7" id="KW-0813">Transport</keyword>
<evidence type="ECO:0000259" key="8">
    <source>
        <dbReference type="PROSITE" id="PS50928"/>
    </source>
</evidence>
<dbReference type="PANTHER" id="PTHR43744:SF12">
    <property type="entry name" value="ABC TRANSPORTER PERMEASE PROTEIN MG189-RELATED"/>
    <property type="match status" value="1"/>
</dbReference>
<dbReference type="CDD" id="cd06261">
    <property type="entry name" value="TM_PBP2"/>
    <property type="match status" value="1"/>
</dbReference>
<dbReference type="EMBL" id="JAHZIK010000100">
    <property type="protein sequence ID" value="MBW7453657.1"/>
    <property type="molecule type" value="Genomic_DNA"/>
</dbReference>
<sequence>MKSAVRFGQGVLYLLLTVSAVLILVPYYWMISTSLKSAAEVVRVPPTLFPTELRWQNYADAIVQAPLLTYLCNNLIVGIATLTISTTVSLLAAFAFARLRFRGKNMLFFVVLSTMMIPQEMLIITNFQTIANWGWMNTWQALVVPYWVNPFNIYLLRQTFMQIPDELYQAAKVDGLTNFRYLMSIVLPLSKSTVATTLVLSMILIWQTFAWPNLVTTKDSLRLVSNGLQNAFTSSVGTIAYELQMAAAAIVTLPLIMMFLLLRKQVFSGMIHGGIKG</sequence>
<feature type="transmembrane region" description="Helical" evidence="7">
    <location>
        <begin position="106"/>
        <end position="127"/>
    </location>
</feature>
<keyword evidence="10" id="KW-1185">Reference proteome</keyword>
<feature type="transmembrane region" description="Helical" evidence="7">
    <location>
        <begin position="243"/>
        <end position="262"/>
    </location>
</feature>
<dbReference type="Pfam" id="PF00528">
    <property type="entry name" value="BPD_transp_1"/>
    <property type="match status" value="1"/>
</dbReference>
<evidence type="ECO:0000256" key="6">
    <source>
        <dbReference type="ARBA" id="ARBA00023136"/>
    </source>
</evidence>
<evidence type="ECO:0000256" key="7">
    <source>
        <dbReference type="RuleBase" id="RU363032"/>
    </source>
</evidence>
<evidence type="ECO:0000313" key="9">
    <source>
        <dbReference type="EMBL" id="MBW7453657.1"/>
    </source>
</evidence>
<keyword evidence="6 7" id="KW-0472">Membrane</keyword>
<reference evidence="9 10" key="1">
    <citation type="submission" date="2021-07" db="EMBL/GenBank/DDBJ databases">
        <title>Paenibacillus radiodurans sp. nov., isolated from the southeastern edge of Tengger Desert.</title>
        <authorList>
            <person name="Zhang G."/>
        </authorList>
    </citation>
    <scope>NUCLEOTIDE SEQUENCE [LARGE SCALE GENOMIC DNA]</scope>
    <source>
        <strain evidence="9 10">CCM 7311</strain>
    </source>
</reference>
<evidence type="ECO:0000256" key="2">
    <source>
        <dbReference type="ARBA" id="ARBA00022448"/>
    </source>
</evidence>
<keyword evidence="3" id="KW-1003">Cell membrane</keyword>
<feature type="transmembrane region" description="Helical" evidence="7">
    <location>
        <begin position="139"/>
        <end position="160"/>
    </location>
</feature>
<accession>A0ABS7BYC7</accession>
<dbReference type="SUPFAM" id="SSF161098">
    <property type="entry name" value="MetI-like"/>
    <property type="match status" value="1"/>
</dbReference>
<name>A0ABS7BYC7_9BACL</name>
<feature type="transmembrane region" description="Helical" evidence="7">
    <location>
        <begin position="12"/>
        <end position="31"/>
    </location>
</feature>
<comment type="subcellular location">
    <subcellularLocation>
        <location evidence="1 7">Cell membrane</location>
        <topology evidence="1 7">Multi-pass membrane protein</topology>
    </subcellularLocation>
</comment>
<evidence type="ECO:0000256" key="4">
    <source>
        <dbReference type="ARBA" id="ARBA00022692"/>
    </source>
</evidence>
<evidence type="ECO:0000313" key="10">
    <source>
        <dbReference type="Proteomes" id="UP001519887"/>
    </source>
</evidence>
<evidence type="ECO:0000256" key="3">
    <source>
        <dbReference type="ARBA" id="ARBA00022475"/>
    </source>
</evidence>
<organism evidence="9 10">
    <name type="scientific">Paenibacillus sepulcri</name>
    <dbReference type="NCBI Taxonomy" id="359917"/>
    <lineage>
        <taxon>Bacteria</taxon>
        <taxon>Bacillati</taxon>
        <taxon>Bacillota</taxon>
        <taxon>Bacilli</taxon>
        <taxon>Bacillales</taxon>
        <taxon>Paenibacillaceae</taxon>
        <taxon>Paenibacillus</taxon>
    </lineage>
</organism>
<feature type="transmembrane region" description="Helical" evidence="7">
    <location>
        <begin position="75"/>
        <end position="99"/>
    </location>
</feature>
<feature type="transmembrane region" description="Helical" evidence="7">
    <location>
        <begin position="181"/>
        <end position="206"/>
    </location>
</feature>